<accession>A0A1R1B0G8</accession>
<evidence type="ECO:0000259" key="1">
    <source>
        <dbReference type="Pfam" id="PF12867"/>
    </source>
</evidence>
<proteinExistence type="predicted"/>
<gene>
    <name evidence="2" type="ORF">BK123_15485</name>
</gene>
<dbReference type="Pfam" id="PF12867">
    <property type="entry name" value="DinB_2"/>
    <property type="match status" value="1"/>
</dbReference>
<organism evidence="2 3">
    <name type="scientific">Paenibacillus lautus</name>
    <name type="common">Bacillus lautus</name>
    <dbReference type="NCBI Taxonomy" id="1401"/>
    <lineage>
        <taxon>Bacteria</taxon>
        <taxon>Bacillati</taxon>
        <taxon>Bacillota</taxon>
        <taxon>Bacilli</taxon>
        <taxon>Bacillales</taxon>
        <taxon>Paenibacillaceae</taxon>
        <taxon>Paenibacillus</taxon>
    </lineage>
</organism>
<name>A0A1R1B0G8_PAELA</name>
<reference evidence="2 3" key="1">
    <citation type="submission" date="2016-11" db="EMBL/GenBank/DDBJ databases">
        <title>Paenibacillus species isolates.</title>
        <authorList>
            <person name="Beno S.M."/>
        </authorList>
    </citation>
    <scope>NUCLEOTIDE SEQUENCE [LARGE SCALE GENOMIC DNA]</scope>
    <source>
        <strain evidence="2 3">FSL F4-0100</strain>
    </source>
</reference>
<dbReference type="EMBL" id="MRTF01000005">
    <property type="protein sequence ID" value="OME92036.1"/>
    <property type="molecule type" value="Genomic_DNA"/>
</dbReference>
<evidence type="ECO:0000313" key="2">
    <source>
        <dbReference type="EMBL" id="OME92036.1"/>
    </source>
</evidence>
<dbReference type="Proteomes" id="UP000187074">
    <property type="component" value="Unassembled WGS sequence"/>
</dbReference>
<dbReference type="InterPro" id="IPR024775">
    <property type="entry name" value="DinB-like"/>
</dbReference>
<feature type="domain" description="DinB-like" evidence="1">
    <location>
        <begin position="21"/>
        <end position="170"/>
    </location>
</feature>
<protein>
    <recommendedName>
        <fullName evidence="1">DinB-like domain-containing protein</fullName>
    </recommendedName>
</protein>
<sequence length="182" mass="21494">MQDRQYSPDPTGVIRSTLDFQFQIAWQLLDLHLTGLQDEEFHWRPASKGLHVYRESGIWLAEWPESEDYEIGPPNISWLTWHITYWWSMVLNHSFGSGALAREDIHSMGNIQETRHRINELSSEWKREMSALTDEAFLSTERTLWPFADKPFHELAAWLNLELMKNAAEIGYCRFLYAVHKK</sequence>
<dbReference type="STRING" id="1401.BK123_15485"/>
<evidence type="ECO:0000313" key="3">
    <source>
        <dbReference type="Proteomes" id="UP000187074"/>
    </source>
</evidence>
<dbReference type="RefSeq" id="WP_076323297.1">
    <property type="nucleotide sequence ID" value="NZ_JBCNGN010000008.1"/>
</dbReference>
<dbReference type="AlphaFoldDB" id="A0A1R1B0G8"/>
<dbReference type="OrthoDB" id="5022306at2"/>
<comment type="caution">
    <text evidence="2">The sequence shown here is derived from an EMBL/GenBank/DDBJ whole genome shotgun (WGS) entry which is preliminary data.</text>
</comment>